<dbReference type="EMBL" id="CP003532">
    <property type="protein sequence ID" value="AFK07504.1"/>
    <property type="molecule type" value="Genomic_DNA"/>
</dbReference>
<dbReference type="KEGG" id="mpg:Theba_1854"/>
<sequence precursor="true">MKTIVMIFFFLVFFVAVPGLTLRAGKEAQR</sequence>
<evidence type="ECO:0000313" key="1">
    <source>
        <dbReference type="EMBL" id="AFK07504.1"/>
    </source>
</evidence>
<gene>
    <name evidence="1" type="ORF">Theba_1854</name>
</gene>
<organism evidence="1 2">
    <name type="scientific">Mesotoga prima MesG1.Ag.4.2</name>
    <dbReference type="NCBI Taxonomy" id="660470"/>
    <lineage>
        <taxon>Bacteria</taxon>
        <taxon>Thermotogati</taxon>
        <taxon>Thermotogota</taxon>
        <taxon>Thermotogae</taxon>
        <taxon>Kosmotogales</taxon>
        <taxon>Kosmotogaceae</taxon>
        <taxon>Mesotoga</taxon>
    </lineage>
</organism>
<dbReference type="HOGENOM" id="CLU_3404330_0_0_0"/>
<keyword evidence="2" id="KW-1185">Reference proteome</keyword>
<evidence type="ECO:0000313" key="2">
    <source>
        <dbReference type="Proteomes" id="UP000002881"/>
    </source>
</evidence>
<dbReference type="AlphaFoldDB" id="I2F6F1"/>
<accession>I2F6F1</accession>
<reference evidence="1 2" key="1">
    <citation type="journal article" date="2012" name="Genome Biol. Evol.">
        <title>Genome Sequence of the Mesophilic Thermotogales Bacterium Mesotoga prima MesG1.Ag.4.2 Reveals the Largest Thermotogales Genome To Date.</title>
        <authorList>
            <person name="Zhaxybayeva O."/>
            <person name="Swithers K.S."/>
            <person name="Foght J."/>
            <person name="Green A.G."/>
            <person name="Bruce D."/>
            <person name="Detter C."/>
            <person name="Han S."/>
            <person name="Teshima H."/>
            <person name="Han J."/>
            <person name="Woyke T."/>
            <person name="Pitluck S."/>
            <person name="Nolan M."/>
            <person name="Ivanova N."/>
            <person name="Pati A."/>
            <person name="Land M.L."/>
            <person name="Dlutek M."/>
            <person name="Doolittle W.F."/>
            <person name="Noll K.M."/>
            <person name="Nesbo C.L."/>
        </authorList>
    </citation>
    <scope>NUCLEOTIDE SEQUENCE [LARGE SCALE GENOMIC DNA]</scope>
    <source>
        <strain evidence="2">mesG1.Ag.4.2</strain>
    </source>
</reference>
<name>I2F6F1_9BACT</name>
<protein>
    <submittedName>
        <fullName evidence="1">Uncharacterized protein</fullName>
    </submittedName>
</protein>
<dbReference type="Proteomes" id="UP000002881">
    <property type="component" value="Chromosome"/>
</dbReference>
<proteinExistence type="predicted"/>